<dbReference type="InterPro" id="IPR036322">
    <property type="entry name" value="WD40_repeat_dom_sf"/>
</dbReference>
<name>A0A1Y1VG81_9FUNG</name>
<comment type="caution">
    <text evidence="1">The sequence shown here is derived from an EMBL/GenBank/DDBJ whole genome shotgun (WGS) entry which is preliminary data.</text>
</comment>
<dbReference type="InterPro" id="IPR015943">
    <property type="entry name" value="WD40/YVTN_repeat-like_dom_sf"/>
</dbReference>
<gene>
    <name evidence="1" type="ORF">BCR36DRAFT_322095</name>
</gene>
<feature type="non-terminal residue" evidence="1">
    <location>
        <position position="369"/>
    </location>
</feature>
<dbReference type="Proteomes" id="UP000193719">
    <property type="component" value="Unassembled WGS sequence"/>
</dbReference>
<dbReference type="SUPFAM" id="SSF50978">
    <property type="entry name" value="WD40 repeat-like"/>
    <property type="match status" value="1"/>
</dbReference>
<sequence length="369" mass="43082">MLTNSIKKINKLDLNKEYEKKERLKKFNLKLLTKINLNYLPRHNELCLSSKFIACPLKTNIYNTKSRYYRSNIQKSKKNISNLIGVRREYDDVYNDEKNINYDDDEIYSLININDIYHQNTTSNKNLIHSLNNESNQGLAYDLKYKYGISLSHNDPITAVTMSASVIDSCSYFISCSRSKIIISLLNVNHLQLIHEEEIETGFGDVDWVTIDKSDQWIAIGVNKDIYVIEWNTLKIIKLEGHKERVTNVLFFYTFADPSLDYQSYLCLLSLSEDRTFIIWDFQNESCIYQSEILSPFPLTSAVIDQNRCRVIIGGVDGRLRFFDLNTLRTKMICEPRCIHITDLSNYWKDTVNQDLDDLAKNHNKNEGK</sequence>
<dbReference type="EMBL" id="MCFH01000010">
    <property type="protein sequence ID" value="ORX54772.1"/>
    <property type="molecule type" value="Genomic_DNA"/>
</dbReference>
<protein>
    <recommendedName>
        <fullName evidence="3">WD40 repeat-like protein</fullName>
    </recommendedName>
</protein>
<reference evidence="1 2" key="2">
    <citation type="submission" date="2016-08" db="EMBL/GenBank/DDBJ databases">
        <title>Pervasive Adenine N6-methylation of Active Genes in Fungi.</title>
        <authorList>
            <consortium name="DOE Joint Genome Institute"/>
            <person name="Mondo S.J."/>
            <person name="Dannebaum R.O."/>
            <person name="Kuo R.C."/>
            <person name="Labutti K."/>
            <person name="Haridas S."/>
            <person name="Kuo A."/>
            <person name="Salamov A."/>
            <person name="Ahrendt S.R."/>
            <person name="Lipzen A."/>
            <person name="Sullivan W."/>
            <person name="Andreopoulos W.B."/>
            <person name="Clum A."/>
            <person name="Lindquist E."/>
            <person name="Daum C."/>
            <person name="Ramamoorthy G.K."/>
            <person name="Gryganskyi A."/>
            <person name="Culley D."/>
            <person name="Magnuson J.K."/>
            <person name="James T.Y."/>
            <person name="O'Malley M.A."/>
            <person name="Stajich J.E."/>
            <person name="Spatafora J.W."/>
            <person name="Visel A."/>
            <person name="Grigoriev I.V."/>
        </authorList>
    </citation>
    <scope>NUCLEOTIDE SEQUENCE [LARGE SCALE GENOMIC DNA]</scope>
    <source>
        <strain evidence="2">finn</strain>
    </source>
</reference>
<organism evidence="1 2">
    <name type="scientific">Piromyces finnis</name>
    <dbReference type="NCBI Taxonomy" id="1754191"/>
    <lineage>
        <taxon>Eukaryota</taxon>
        <taxon>Fungi</taxon>
        <taxon>Fungi incertae sedis</taxon>
        <taxon>Chytridiomycota</taxon>
        <taxon>Chytridiomycota incertae sedis</taxon>
        <taxon>Neocallimastigomycetes</taxon>
        <taxon>Neocallimastigales</taxon>
        <taxon>Neocallimastigaceae</taxon>
        <taxon>Piromyces</taxon>
    </lineage>
</organism>
<dbReference type="PANTHER" id="PTHR44525:SF1">
    <property type="entry name" value="WD REPEAT-CONTAINING PROTEIN 27"/>
    <property type="match status" value="1"/>
</dbReference>
<reference evidence="1 2" key="1">
    <citation type="submission" date="2016-08" db="EMBL/GenBank/DDBJ databases">
        <title>Genomes of anaerobic fungi encode conserved fungal cellulosomes for biomass hydrolysis.</title>
        <authorList>
            <consortium name="DOE Joint Genome Institute"/>
            <person name="Haitjema C.H."/>
            <person name="Gilmore S.P."/>
            <person name="Henske J.K."/>
            <person name="Solomon K.V."/>
            <person name="De Groot R."/>
            <person name="Kuo A."/>
            <person name="Mondo S.J."/>
            <person name="Salamov A.A."/>
            <person name="Labutti K."/>
            <person name="Zhao Z."/>
            <person name="Chiniquy J."/>
            <person name="Barry K."/>
            <person name="Brewer H.M."/>
            <person name="Purvine S.O."/>
            <person name="Wright A.T."/>
            <person name="Boxma B."/>
            <person name="Van Alen T."/>
            <person name="Hackstein J.H."/>
            <person name="Baker S.E."/>
            <person name="Grigoriev I.V."/>
            <person name="O'Malley M.A."/>
        </authorList>
    </citation>
    <scope>NUCLEOTIDE SEQUENCE [LARGE SCALE GENOMIC DNA]</scope>
    <source>
        <strain evidence="2">finn</strain>
    </source>
</reference>
<keyword evidence="2" id="KW-1185">Reference proteome</keyword>
<dbReference type="InterPro" id="IPR042411">
    <property type="entry name" value="WDR27"/>
</dbReference>
<dbReference type="OrthoDB" id="20669at2759"/>
<proteinExistence type="predicted"/>
<evidence type="ECO:0000313" key="1">
    <source>
        <dbReference type="EMBL" id="ORX54772.1"/>
    </source>
</evidence>
<dbReference type="Gene3D" id="2.130.10.10">
    <property type="entry name" value="YVTN repeat-like/Quinoprotein amine dehydrogenase"/>
    <property type="match status" value="1"/>
</dbReference>
<dbReference type="AlphaFoldDB" id="A0A1Y1VG81"/>
<dbReference type="STRING" id="1754191.A0A1Y1VG81"/>
<evidence type="ECO:0008006" key="3">
    <source>
        <dbReference type="Google" id="ProtNLM"/>
    </source>
</evidence>
<accession>A0A1Y1VG81</accession>
<evidence type="ECO:0000313" key="2">
    <source>
        <dbReference type="Proteomes" id="UP000193719"/>
    </source>
</evidence>
<dbReference type="PANTHER" id="PTHR44525">
    <property type="entry name" value="WD REPEAT-CONTAINING PROTEIN 27"/>
    <property type="match status" value="1"/>
</dbReference>